<evidence type="ECO:0000313" key="9">
    <source>
        <dbReference type="EMBL" id="CAF3768004.1"/>
    </source>
</evidence>
<evidence type="ECO:0000256" key="7">
    <source>
        <dbReference type="SAM" id="Phobius"/>
    </source>
</evidence>
<proteinExistence type="inferred from homology"/>
<evidence type="ECO:0000313" key="10">
    <source>
        <dbReference type="Proteomes" id="UP000663881"/>
    </source>
</evidence>
<organism evidence="9 10">
    <name type="scientific">Adineta steineri</name>
    <dbReference type="NCBI Taxonomy" id="433720"/>
    <lineage>
        <taxon>Eukaryota</taxon>
        <taxon>Metazoa</taxon>
        <taxon>Spiralia</taxon>
        <taxon>Gnathifera</taxon>
        <taxon>Rotifera</taxon>
        <taxon>Eurotatoria</taxon>
        <taxon>Bdelloidea</taxon>
        <taxon>Adinetida</taxon>
        <taxon>Adinetidae</taxon>
        <taxon>Adineta</taxon>
    </lineage>
</organism>
<evidence type="ECO:0000256" key="3">
    <source>
        <dbReference type="ARBA" id="ARBA00006730"/>
    </source>
</evidence>
<accession>A0A818ZFU8</accession>
<evidence type="ECO:0000256" key="2">
    <source>
        <dbReference type="ARBA" id="ARBA00004253"/>
    </source>
</evidence>
<dbReference type="PROSITE" id="PS51257">
    <property type="entry name" value="PROKAR_LIPOPROTEIN"/>
    <property type="match status" value="1"/>
</dbReference>
<protein>
    <recommendedName>
        <fullName evidence="8">FAD dependent oxidoreductase domain-containing protein</fullName>
    </recommendedName>
</protein>
<keyword evidence="4" id="KW-0285">Flavoprotein</keyword>
<evidence type="ECO:0000256" key="5">
    <source>
        <dbReference type="ARBA" id="ARBA00022827"/>
    </source>
</evidence>
<comment type="subcellular location">
    <subcellularLocation>
        <location evidence="2">Peroxisome matrix</location>
    </subcellularLocation>
</comment>
<feature type="domain" description="FAD dependent oxidoreductase" evidence="8">
    <location>
        <begin position="8"/>
        <end position="183"/>
    </location>
</feature>
<dbReference type="PANTHER" id="PTHR11530">
    <property type="entry name" value="D-AMINO ACID OXIDASE"/>
    <property type="match status" value="1"/>
</dbReference>
<dbReference type="AlphaFoldDB" id="A0A818ZFU8"/>
<dbReference type="SUPFAM" id="SSF51971">
    <property type="entry name" value="Nucleotide-binding domain"/>
    <property type="match status" value="1"/>
</dbReference>
<keyword evidence="7" id="KW-0812">Transmembrane</keyword>
<dbReference type="EMBL" id="CAJOAY010000962">
    <property type="protein sequence ID" value="CAF3768004.1"/>
    <property type="molecule type" value="Genomic_DNA"/>
</dbReference>
<dbReference type="GO" id="GO:0005782">
    <property type="term" value="C:peroxisomal matrix"/>
    <property type="evidence" value="ECO:0007669"/>
    <property type="project" value="UniProtKB-SubCell"/>
</dbReference>
<sequence>MSDSRSYRVIIIGGGIIGLTTACTLLKEYASADKLQLTIISTTFSPETTGDVSAGYWEPYGVNLNDERMLRWARYTYDVFMQEFVSTKAAQAGVMQMPGHILKSQNDQQISENDDSTVPSFLPLVRHYRVLKNPEIRMFDHLGPVTGFVMSSVVTEVRRYLPQLQRFLECDPRVKFVKKKVQSFSELKGEADII</sequence>
<comment type="caution">
    <text evidence="9">The sequence shown here is derived from an EMBL/GenBank/DDBJ whole genome shotgun (WGS) entry which is preliminary data.</text>
</comment>
<name>A0A818ZFU8_9BILA</name>
<dbReference type="Gene3D" id="3.40.50.720">
    <property type="entry name" value="NAD(P)-binding Rossmann-like Domain"/>
    <property type="match status" value="1"/>
</dbReference>
<evidence type="ECO:0000256" key="4">
    <source>
        <dbReference type="ARBA" id="ARBA00022630"/>
    </source>
</evidence>
<keyword evidence="6" id="KW-0560">Oxidoreductase</keyword>
<keyword evidence="7" id="KW-0472">Membrane</keyword>
<comment type="cofactor">
    <cofactor evidence="1">
        <name>FAD</name>
        <dbReference type="ChEBI" id="CHEBI:57692"/>
    </cofactor>
</comment>
<dbReference type="PANTHER" id="PTHR11530:SF11">
    <property type="entry name" value="D-ASPARTATE OXIDASE"/>
    <property type="match status" value="1"/>
</dbReference>
<feature type="transmembrane region" description="Helical" evidence="7">
    <location>
        <begin position="6"/>
        <end position="26"/>
    </location>
</feature>
<dbReference type="Proteomes" id="UP000663881">
    <property type="component" value="Unassembled WGS sequence"/>
</dbReference>
<keyword evidence="5" id="KW-0274">FAD</keyword>
<dbReference type="Pfam" id="PF01266">
    <property type="entry name" value="DAO"/>
    <property type="match status" value="1"/>
</dbReference>
<dbReference type="InterPro" id="IPR023209">
    <property type="entry name" value="DAO"/>
</dbReference>
<dbReference type="GO" id="GO:0003884">
    <property type="term" value="F:D-amino-acid oxidase activity"/>
    <property type="evidence" value="ECO:0007669"/>
    <property type="project" value="InterPro"/>
</dbReference>
<feature type="non-terminal residue" evidence="9">
    <location>
        <position position="1"/>
    </location>
</feature>
<reference evidence="9" key="1">
    <citation type="submission" date="2021-02" db="EMBL/GenBank/DDBJ databases">
        <authorList>
            <person name="Nowell W R."/>
        </authorList>
    </citation>
    <scope>NUCLEOTIDE SEQUENCE</scope>
</reference>
<comment type="similarity">
    <text evidence="3">Belongs to the DAMOX/DASOX family.</text>
</comment>
<feature type="non-terminal residue" evidence="9">
    <location>
        <position position="194"/>
    </location>
</feature>
<evidence type="ECO:0000259" key="8">
    <source>
        <dbReference type="Pfam" id="PF01266"/>
    </source>
</evidence>
<evidence type="ECO:0000256" key="6">
    <source>
        <dbReference type="ARBA" id="ARBA00023002"/>
    </source>
</evidence>
<keyword evidence="7" id="KW-1133">Transmembrane helix</keyword>
<dbReference type="InterPro" id="IPR006076">
    <property type="entry name" value="FAD-dep_OxRdtase"/>
</dbReference>
<evidence type="ECO:0000256" key="1">
    <source>
        <dbReference type="ARBA" id="ARBA00001974"/>
    </source>
</evidence>
<dbReference type="GO" id="GO:0071949">
    <property type="term" value="F:FAD binding"/>
    <property type="evidence" value="ECO:0007669"/>
    <property type="project" value="InterPro"/>
</dbReference>
<dbReference type="GO" id="GO:0019478">
    <property type="term" value="P:D-amino acid catabolic process"/>
    <property type="evidence" value="ECO:0007669"/>
    <property type="project" value="TreeGrafter"/>
</dbReference>
<gene>
    <name evidence="9" type="ORF">OKA104_LOCUS16645</name>
</gene>